<evidence type="ECO:0000256" key="5">
    <source>
        <dbReference type="ARBA" id="ARBA00022490"/>
    </source>
</evidence>
<dbReference type="GO" id="GO:0008762">
    <property type="term" value="F:UDP-N-acetylmuramate dehydrogenase activity"/>
    <property type="evidence" value="ECO:0007669"/>
    <property type="project" value="UniProtKB-UniRule"/>
</dbReference>
<dbReference type="Gene3D" id="3.30.465.10">
    <property type="match status" value="1"/>
</dbReference>
<evidence type="ECO:0000256" key="10">
    <source>
        <dbReference type="ARBA" id="ARBA00022960"/>
    </source>
</evidence>
<sequence length="359" mass="40633">MKVLENAPLKSFNTFWINVTAKYLITIDSESDIIEVVKDDRYHNLSKFILGGGSNTLFTDDYEGIVLRNRIMGKHVFEETDREVVLSIGAGEDWHEFVTYAVENGWSGIENLALIPGTVGGAPVQNIAAYGENFEDVFHSLDYIDLSTGEKITFNKEDCKFGYRDSIFKNELKGKAFVTNVRIRLSKEGTLETSYFSIGRRYDSVQSELEAIAKEPYSIKDVYQAVINIRSRKLLDPKDAPTVGSFFINPIITRQKYEELLKVDPEMQAYPIDQLTYVKMDNPDFSQDEYVKIPVGRLLDISGWIGKKIGNCMVHDQWASIITHNGNATGQEMLAFISTIQKDIQGRYGIDLKSEVSIV</sequence>
<evidence type="ECO:0000256" key="1">
    <source>
        <dbReference type="ARBA" id="ARBA00001974"/>
    </source>
</evidence>
<evidence type="ECO:0000256" key="2">
    <source>
        <dbReference type="ARBA" id="ARBA00003921"/>
    </source>
</evidence>
<dbReference type="Pfam" id="PF01565">
    <property type="entry name" value="FAD_binding_4"/>
    <property type="match status" value="1"/>
</dbReference>
<dbReference type="InterPro" id="IPR006094">
    <property type="entry name" value="Oxid_FAD_bind_N"/>
</dbReference>
<dbReference type="Gene3D" id="3.90.78.10">
    <property type="entry name" value="UDP-N-acetylenolpyruvoylglucosamine reductase, C-terminal domain"/>
    <property type="match status" value="1"/>
</dbReference>
<keyword evidence="8 16" id="KW-0274">FAD</keyword>
<keyword evidence="6 16" id="KW-0132">Cell division</keyword>
<keyword evidence="13 16" id="KW-0131">Cell cycle</keyword>
<dbReference type="EC" id="1.3.1.98" evidence="16"/>
<evidence type="ECO:0000313" key="19">
    <source>
        <dbReference type="Proteomes" id="UP000701698"/>
    </source>
</evidence>
<reference evidence="18" key="1">
    <citation type="submission" date="2020-04" db="EMBL/GenBank/DDBJ databases">
        <authorList>
            <person name="Zhang T."/>
        </authorList>
    </citation>
    <scope>NUCLEOTIDE SEQUENCE</scope>
    <source>
        <strain evidence="18">HKST-UBA01</strain>
    </source>
</reference>
<evidence type="ECO:0000256" key="9">
    <source>
        <dbReference type="ARBA" id="ARBA00022857"/>
    </source>
</evidence>
<evidence type="ECO:0000256" key="4">
    <source>
        <dbReference type="ARBA" id="ARBA00004752"/>
    </source>
</evidence>
<comment type="caution">
    <text evidence="18">The sequence shown here is derived from an EMBL/GenBank/DDBJ whole genome shotgun (WGS) entry which is preliminary data.</text>
</comment>
<comment type="pathway">
    <text evidence="4 16">Cell wall biogenesis; peptidoglycan biosynthesis.</text>
</comment>
<comment type="function">
    <text evidence="2 16">Cell wall formation.</text>
</comment>
<dbReference type="PROSITE" id="PS51387">
    <property type="entry name" value="FAD_PCMH"/>
    <property type="match status" value="1"/>
</dbReference>
<dbReference type="GO" id="GO:0071555">
    <property type="term" value="P:cell wall organization"/>
    <property type="evidence" value="ECO:0007669"/>
    <property type="project" value="UniProtKB-KW"/>
</dbReference>
<dbReference type="InterPro" id="IPR016166">
    <property type="entry name" value="FAD-bd_PCMH"/>
</dbReference>
<proteinExistence type="inferred from homology"/>
<dbReference type="GO" id="GO:0009252">
    <property type="term" value="P:peptidoglycan biosynthetic process"/>
    <property type="evidence" value="ECO:0007669"/>
    <property type="project" value="UniProtKB-UniRule"/>
</dbReference>
<keyword evidence="7 16" id="KW-0285">Flavoprotein</keyword>
<dbReference type="GO" id="GO:0005829">
    <property type="term" value="C:cytosol"/>
    <property type="evidence" value="ECO:0007669"/>
    <property type="project" value="TreeGrafter"/>
</dbReference>
<evidence type="ECO:0000256" key="6">
    <source>
        <dbReference type="ARBA" id="ARBA00022618"/>
    </source>
</evidence>
<keyword evidence="9 16" id="KW-0521">NADP</keyword>
<evidence type="ECO:0000256" key="8">
    <source>
        <dbReference type="ARBA" id="ARBA00022827"/>
    </source>
</evidence>
<keyword evidence="11 16" id="KW-0573">Peptidoglycan synthesis</keyword>
<keyword evidence="14 16" id="KW-0961">Cell wall biogenesis/degradation</keyword>
<evidence type="ECO:0000256" key="7">
    <source>
        <dbReference type="ARBA" id="ARBA00022630"/>
    </source>
</evidence>
<gene>
    <name evidence="16 18" type="primary">murB</name>
    <name evidence="18" type="ORF">KC571_01110</name>
</gene>
<dbReference type="InterPro" id="IPR036635">
    <property type="entry name" value="MurB_C_sf"/>
</dbReference>
<comment type="subcellular location">
    <subcellularLocation>
        <location evidence="3 16">Cytoplasm</location>
    </subcellularLocation>
</comment>
<dbReference type="Pfam" id="PF02873">
    <property type="entry name" value="MurB_C"/>
    <property type="match status" value="1"/>
</dbReference>
<evidence type="ECO:0000256" key="13">
    <source>
        <dbReference type="ARBA" id="ARBA00023306"/>
    </source>
</evidence>
<feature type="active site" description="Proton donor" evidence="16">
    <location>
        <position position="245"/>
    </location>
</feature>
<dbReference type="InterPro" id="IPR016167">
    <property type="entry name" value="FAD-bd_PCMH_sub1"/>
</dbReference>
<comment type="similarity">
    <text evidence="16">Belongs to the MurB family.</text>
</comment>
<feature type="active site" evidence="16">
    <location>
        <position position="164"/>
    </location>
</feature>
<dbReference type="PANTHER" id="PTHR21071">
    <property type="entry name" value="UDP-N-ACETYLENOLPYRUVOYLGLUCOSAMINE REDUCTASE"/>
    <property type="match status" value="1"/>
</dbReference>
<evidence type="ECO:0000256" key="3">
    <source>
        <dbReference type="ARBA" id="ARBA00004496"/>
    </source>
</evidence>
<dbReference type="InterPro" id="IPR016169">
    <property type="entry name" value="FAD-bd_PCMH_sub2"/>
</dbReference>
<evidence type="ECO:0000256" key="16">
    <source>
        <dbReference type="HAMAP-Rule" id="MF_00037"/>
    </source>
</evidence>
<dbReference type="InterPro" id="IPR036318">
    <property type="entry name" value="FAD-bd_PCMH-like_sf"/>
</dbReference>
<evidence type="ECO:0000256" key="15">
    <source>
        <dbReference type="ARBA" id="ARBA00048914"/>
    </source>
</evidence>
<dbReference type="GO" id="GO:0008360">
    <property type="term" value="P:regulation of cell shape"/>
    <property type="evidence" value="ECO:0007669"/>
    <property type="project" value="UniProtKB-KW"/>
</dbReference>
<dbReference type="EMBL" id="JAGQKX010000016">
    <property type="protein sequence ID" value="MCA9389975.1"/>
    <property type="molecule type" value="Genomic_DNA"/>
</dbReference>
<feature type="domain" description="FAD-binding PCMH-type" evidence="17">
    <location>
        <begin position="16"/>
        <end position="188"/>
    </location>
</feature>
<dbReference type="PANTHER" id="PTHR21071:SF4">
    <property type="entry name" value="UDP-N-ACETYLENOLPYRUVOYLGLUCOSAMINE REDUCTASE"/>
    <property type="match status" value="1"/>
</dbReference>
<keyword evidence="10 16" id="KW-0133">Cell shape</keyword>
<dbReference type="Gene3D" id="3.30.43.10">
    <property type="entry name" value="Uridine Diphospho-n-acetylenolpyruvylglucosamine Reductase, domain 2"/>
    <property type="match status" value="1"/>
</dbReference>
<dbReference type="NCBIfam" id="TIGR00179">
    <property type="entry name" value="murB"/>
    <property type="match status" value="1"/>
</dbReference>
<evidence type="ECO:0000256" key="11">
    <source>
        <dbReference type="ARBA" id="ARBA00022984"/>
    </source>
</evidence>
<dbReference type="AlphaFoldDB" id="A0A955LG54"/>
<comment type="cofactor">
    <cofactor evidence="1 16">
        <name>FAD</name>
        <dbReference type="ChEBI" id="CHEBI:57692"/>
    </cofactor>
</comment>
<evidence type="ECO:0000256" key="14">
    <source>
        <dbReference type="ARBA" id="ARBA00023316"/>
    </source>
</evidence>
<dbReference type="SUPFAM" id="SSF56194">
    <property type="entry name" value="Uridine diphospho-N-Acetylenolpyruvylglucosamine reductase, MurB, C-terminal domain"/>
    <property type="match status" value="1"/>
</dbReference>
<dbReference type="GO" id="GO:0071949">
    <property type="term" value="F:FAD binding"/>
    <property type="evidence" value="ECO:0007669"/>
    <property type="project" value="InterPro"/>
</dbReference>
<feature type="active site" evidence="16">
    <location>
        <position position="355"/>
    </location>
</feature>
<dbReference type="SUPFAM" id="SSF56176">
    <property type="entry name" value="FAD-binding/transporter-associated domain-like"/>
    <property type="match status" value="1"/>
</dbReference>
<keyword evidence="5 16" id="KW-0963">Cytoplasm</keyword>
<protein>
    <recommendedName>
        <fullName evidence="16">UDP-N-acetylenolpyruvoylglucosamine reductase</fullName>
        <ecNumber evidence="16">1.3.1.98</ecNumber>
    </recommendedName>
    <alternativeName>
        <fullName evidence="16">UDP-N-acetylmuramate dehydrogenase</fullName>
    </alternativeName>
</protein>
<dbReference type="Proteomes" id="UP000701698">
    <property type="component" value="Unassembled WGS sequence"/>
</dbReference>
<organism evidence="18 19">
    <name type="scientific">candidate division WWE3 bacterium</name>
    <dbReference type="NCBI Taxonomy" id="2053526"/>
    <lineage>
        <taxon>Bacteria</taxon>
        <taxon>Katanobacteria</taxon>
    </lineage>
</organism>
<name>A0A955LG54_UNCKA</name>
<dbReference type="HAMAP" id="MF_00037">
    <property type="entry name" value="MurB"/>
    <property type="match status" value="1"/>
</dbReference>
<reference evidence="18" key="2">
    <citation type="journal article" date="2021" name="Microbiome">
        <title>Successional dynamics and alternative stable states in a saline activated sludge microbial community over 9 years.</title>
        <authorList>
            <person name="Wang Y."/>
            <person name="Ye J."/>
            <person name="Ju F."/>
            <person name="Liu L."/>
            <person name="Boyd J.A."/>
            <person name="Deng Y."/>
            <person name="Parks D.H."/>
            <person name="Jiang X."/>
            <person name="Yin X."/>
            <person name="Woodcroft B.J."/>
            <person name="Tyson G.W."/>
            <person name="Hugenholtz P."/>
            <person name="Polz M.F."/>
            <person name="Zhang T."/>
        </authorList>
    </citation>
    <scope>NUCLEOTIDE SEQUENCE</scope>
    <source>
        <strain evidence="18">HKST-UBA01</strain>
    </source>
</reference>
<dbReference type="GO" id="GO:0051301">
    <property type="term" value="P:cell division"/>
    <property type="evidence" value="ECO:0007669"/>
    <property type="project" value="UniProtKB-KW"/>
</dbReference>
<keyword evidence="12 16" id="KW-0560">Oxidoreductase</keyword>
<evidence type="ECO:0000259" key="17">
    <source>
        <dbReference type="PROSITE" id="PS51387"/>
    </source>
</evidence>
<dbReference type="InterPro" id="IPR003170">
    <property type="entry name" value="MurB"/>
</dbReference>
<dbReference type="NCBIfam" id="NF000755">
    <property type="entry name" value="PRK00046.1"/>
    <property type="match status" value="1"/>
</dbReference>
<accession>A0A955LG54</accession>
<comment type="catalytic activity">
    <reaction evidence="15 16">
        <text>UDP-N-acetyl-alpha-D-muramate + NADP(+) = UDP-N-acetyl-3-O-(1-carboxyvinyl)-alpha-D-glucosamine + NADPH + H(+)</text>
        <dbReference type="Rhea" id="RHEA:12248"/>
        <dbReference type="ChEBI" id="CHEBI:15378"/>
        <dbReference type="ChEBI" id="CHEBI:57783"/>
        <dbReference type="ChEBI" id="CHEBI:58349"/>
        <dbReference type="ChEBI" id="CHEBI:68483"/>
        <dbReference type="ChEBI" id="CHEBI:70757"/>
        <dbReference type="EC" id="1.3.1.98"/>
    </reaction>
</comment>
<dbReference type="InterPro" id="IPR011601">
    <property type="entry name" value="MurB_C"/>
</dbReference>
<evidence type="ECO:0000313" key="18">
    <source>
        <dbReference type="EMBL" id="MCA9389975.1"/>
    </source>
</evidence>
<evidence type="ECO:0000256" key="12">
    <source>
        <dbReference type="ARBA" id="ARBA00023002"/>
    </source>
</evidence>